<proteinExistence type="predicted"/>
<accession>A0ACC1IZQ8</accession>
<gene>
    <name evidence="1" type="primary">SEH1</name>
    <name evidence="1" type="ORF">FBU59_006453</name>
</gene>
<organism evidence="1 2">
    <name type="scientific">Linderina macrospora</name>
    <dbReference type="NCBI Taxonomy" id="4868"/>
    <lineage>
        <taxon>Eukaryota</taxon>
        <taxon>Fungi</taxon>
        <taxon>Fungi incertae sedis</taxon>
        <taxon>Zoopagomycota</taxon>
        <taxon>Kickxellomycotina</taxon>
        <taxon>Kickxellomycetes</taxon>
        <taxon>Kickxellales</taxon>
        <taxon>Kickxellaceae</taxon>
        <taxon>Linderina</taxon>
    </lineage>
</organism>
<keyword evidence="2" id="KW-1185">Reference proteome</keyword>
<feature type="non-terminal residue" evidence="1">
    <location>
        <position position="146"/>
    </location>
</feature>
<comment type="caution">
    <text evidence="1">The sequence shown here is derived from an EMBL/GenBank/DDBJ whole genome shotgun (WGS) entry which is preliminary data.</text>
</comment>
<protein>
    <submittedName>
        <fullName evidence="1">Epoxide hydrolase, soluble (SEH)</fullName>
    </submittedName>
</protein>
<keyword evidence="1" id="KW-0378">Hydrolase</keyword>
<dbReference type="Proteomes" id="UP001150603">
    <property type="component" value="Unassembled WGS sequence"/>
</dbReference>
<name>A0ACC1IZQ8_9FUNG</name>
<evidence type="ECO:0000313" key="1">
    <source>
        <dbReference type="EMBL" id="KAJ1932207.1"/>
    </source>
</evidence>
<sequence length="146" mass="16198">MEKEFSIPVNHDDFIHDIAYNFYGTRLATCGSDRSIKIWDWNKQTGLWVLNESISAHDSSVLKVSWAHPEFGQVLASCSLDRTVKIWIEQDASVKSSTGRWKLAATLVESTAAIHSIAFAPEYTNLTIAAASSDGTVRFYSPTEAV</sequence>
<dbReference type="EMBL" id="JANBPW010005634">
    <property type="protein sequence ID" value="KAJ1932207.1"/>
    <property type="molecule type" value="Genomic_DNA"/>
</dbReference>
<evidence type="ECO:0000313" key="2">
    <source>
        <dbReference type="Proteomes" id="UP001150603"/>
    </source>
</evidence>
<reference evidence="1" key="1">
    <citation type="submission" date="2022-07" db="EMBL/GenBank/DDBJ databases">
        <title>Phylogenomic reconstructions and comparative analyses of Kickxellomycotina fungi.</title>
        <authorList>
            <person name="Reynolds N.K."/>
            <person name="Stajich J.E."/>
            <person name="Barry K."/>
            <person name="Grigoriev I.V."/>
            <person name="Crous P."/>
            <person name="Smith M.E."/>
        </authorList>
    </citation>
    <scope>NUCLEOTIDE SEQUENCE</scope>
    <source>
        <strain evidence="1">NRRL 5244</strain>
    </source>
</reference>